<comment type="similarity">
    <text evidence="2">Belongs to the rad1 family.</text>
</comment>
<dbReference type="Proteomes" id="UP000250140">
    <property type="component" value="Unassembled WGS sequence"/>
</dbReference>
<dbReference type="AlphaFoldDB" id="A0A8E2F7V4"/>
<evidence type="ECO:0000313" key="7">
    <source>
        <dbReference type="EMBL" id="OCL11903.1"/>
    </source>
</evidence>
<feature type="region of interest" description="Disordered" evidence="6">
    <location>
        <begin position="74"/>
        <end position="94"/>
    </location>
</feature>
<dbReference type="InterPro" id="IPR003021">
    <property type="entry name" value="Rad1_Rec1_Rad17"/>
</dbReference>
<keyword evidence="5" id="KW-0539">Nucleus</keyword>
<evidence type="ECO:0000256" key="5">
    <source>
        <dbReference type="ARBA" id="ARBA00023242"/>
    </source>
</evidence>
<evidence type="ECO:0000313" key="8">
    <source>
        <dbReference type="Proteomes" id="UP000250140"/>
    </source>
</evidence>
<evidence type="ECO:0000256" key="1">
    <source>
        <dbReference type="ARBA" id="ARBA00004123"/>
    </source>
</evidence>
<evidence type="ECO:0000256" key="4">
    <source>
        <dbReference type="ARBA" id="ARBA00023204"/>
    </source>
</evidence>
<name>A0A8E2F7V4_9PEZI</name>
<reference evidence="7 8" key="1">
    <citation type="journal article" date="2016" name="Nat. Commun.">
        <title>Ectomycorrhizal ecology is imprinted in the genome of the dominant symbiotic fungus Cenococcum geophilum.</title>
        <authorList>
            <consortium name="DOE Joint Genome Institute"/>
            <person name="Peter M."/>
            <person name="Kohler A."/>
            <person name="Ohm R.A."/>
            <person name="Kuo A."/>
            <person name="Krutzmann J."/>
            <person name="Morin E."/>
            <person name="Arend M."/>
            <person name="Barry K.W."/>
            <person name="Binder M."/>
            <person name="Choi C."/>
            <person name="Clum A."/>
            <person name="Copeland A."/>
            <person name="Grisel N."/>
            <person name="Haridas S."/>
            <person name="Kipfer T."/>
            <person name="LaButti K."/>
            <person name="Lindquist E."/>
            <person name="Lipzen A."/>
            <person name="Maire R."/>
            <person name="Meier B."/>
            <person name="Mihaltcheva S."/>
            <person name="Molinier V."/>
            <person name="Murat C."/>
            <person name="Poggeler S."/>
            <person name="Quandt C.A."/>
            <person name="Sperisen C."/>
            <person name="Tritt A."/>
            <person name="Tisserant E."/>
            <person name="Crous P.W."/>
            <person name="Henrissat B."/>
            <person name="Nehls U."/>
            <person name="Egli S."/>
            <person name="Spatafora J.W."/>
            <person name="Grigoriev I.V."/>
            <person name="Martin F.M."/>
        </authorList>
    </citation>
    <scope>NUCLEOTIDE SEQUENCE [LARGE SCALE GENOMIC DNA]</scope>
    <source>
        <strain evidence="7 8">CBS 207.34</strain>
    </source>
</reference>
<dbReference type="EMBL" id="KV748963">
    <property type="protein sequence ID" value="OCL11903.1"/>
    <property type="molecule type" value="Genomic_DNA"/>
</dbReference>
<dbReference type="OrthoDB" id="337581at2759"/>
<dbReference type="Pfam" id="PF02144">
    <property type="entry name" value="Rad1"/>
    <property type="match status" value="1"/>
</dbReference>
<evidence type="ECO:0000256" key="3">
    <source>
        <dbReference type="ARBA" id="ARBA00022763"/>
    </source>
</evidence>
<evidence type="ECO:0000256" key="2">
    <source>
        <dbReference type="ARBA" id="ARBA00010991"/>
    </source>
</evidence>
<proteinExistence type="inferred from homology"/>
<dbReference type="PANTHER" id="PTHR10870:SF0">
    <property type="entry name" value="CELL CYCLE CHECKPOINT PROTEIN RAD1"/>
    <property type="match status" value="1"/>
</dbReference>
<dbReference type="Gene3D" id="3.70.10.10">
    <property type="match status" value="1"/>
</dbReference>
<accession>A0A8E2F7V4</accession>
<gene>
    <name evidence="7" type="ORF">AOQ84DRAFT_361110</name>
</gene>
<protein>
    <submittedName>
        <fullName evidence="7">Rad1-domain-containing protein</fullName>
    </submittedName>
</protein>
<dbReference type="PRINTS" id="PR01245">
    <property type="entry name" value="RAD1REC1"/>
</dbReference>
<evidence type="ECO:0000256" key="6">
    <source>
        <dbReference type="SAM" id="MobiDB-lite"/>
    </source>
</evidence>
<dbReference type="GO" id="GO:0006281">
    <property type="term" value="P:DNA repair"/>
    <property type="evidence" value="ECO:0007669"/>
    <property type="project" value="UniProtKB-KW"/>
</dbReference>
<sequence>MADLDTEERPLFSAVSSSARQLYLLLRCISFADKAQVQISEEGLRFSVEESSVMEGLAFLDKSLFTSYQYNAPPQLPHSPSSQDSTASDTSTPESPIFQISLPSLLETLQIFGLTEPSSSRPPWSRDAPSTAFSTQLLGMNNLCRLSYASPGSSLSVILTESTITTTCALTTYEPAFTTDIPFARHELALKIIMRASWLHDAISELASTSPSRLTLLARMQRGHPFFALSASGPLGSARVEFNTAASTTASTNSGADLATDASSLLETFQLADPGARVSNTYKFALVQKAARAMAVATKVSVRGDAQGVLSLQFMIEIEPGKVNFVDFRFVPFVAEDGDGNDMEDEEEDD</sequence>
<keyword evidence="8" id="KW-1185">Reference proteome</keyword>
<keyword evidence="4" id="KW-0234">DNA repair</keyword>
<dbReference type="GO" id="GO:0000077">
    <property type="term" value="P:DNA damage checkpoint signaling"/>
    <property type="evidence" value="ECO:0007669"/>
    <property type="project" value="InterPro"/>
</dbReference>
<dbReference type="FunFam" id="3.70.10.10:FF:000014">
    <property type="entry name" value="DNA repair protein Rad1, putative"/>
    <property type="match status" value="1"/>
</dbReference>
<feature type="compositionally biased region" description="Low complexity" evidence="6">
    <location>
        <begin position="79"/>
        <end position="93"/>
    </location>
</feature>
<dbReference type="PANTHER" id="PTHR10870">
    <property type="entry name" value="CELL CYCLE CHECKPOINT PROTEIN RAD1"/>
    <property type="match status" value="1"/>
</dbReference>
<organism evidence="7 8">
    <name type="scientific">Glonium stellatum</name>
    <dbReference type="NCBI Taxonomy" id="574774"/>
    <lineage>
        <taxon>Eukaryota</taxon>
        <taxon>Fungi</taxon>
        <taxon>Dikarya</taxon>
        <taxon>Ascomycota</taxon>
        <taxon>Pezizomycotina</taxon>
        <taxon>Dothideomycetes</taxon>
        <taxon>Pleosporomycetidae</taxon>
        <taxon>Gloniales</taxon>
        <taxon>Gloniaceae</taxon>
        <taxon>Glonium</taxon>
    </lineage>
</organism>
<keyword evidence="3" id="KW-0227">DNA damage</keyword>
<comment type="subcellular location">
    <subcellularLocation>
        <location evidence="1">Nucleus</location>
    </subcellularLocation>
</comment>
<dbReference type="GO" id="GO:0030896">
    <property type="term" value="C:checkpoint clamp complex"/>
    <property type="evidence" value="ECO:0007669"/>
    <property type="project" value="TreeGrafter"/>
</dbReference>